<reference evidence="1 2" key="1">
    <citation type="submission" date="2019-05" db="EMBL/GenBank/DDBJ databases">
        <title>Another draft genome of Portunus trituberculatus and its Hox gene families provides insights of decapod evolution.</title>
        <authorList>
            <person name="Jeong J.-H."/>
            <person name="Song I."/>
            <person name="Kim S."/>
            <person name="Choi T."/>
            <person name="Kim D."/>
            <person name="Ryu S."/>
            <person name="Kim W."/>
        </authorList>
    </citation>
    <scope>NUCLEOTIDE SEQUENCE [LARGE SCALE GENOMIC DNA]</scope>
    <source>
        <tissue evidence="1">Muscle</tissue>
    </source>
</reference>
<organism evidence="1 2">
    <name type="scientific">Portunus trituberculatus</name>
    <name type="common">Swimming crab</name>
    <name type="synonym">Neptunus trituberculatus</name>
    <dbReference type="NCBI Taxonomy" id="210409"/>
    <lineage>
        <taxon>Eukaryota</taxon>
        <taxon>Metazoa</taxon>
        <taxon>Ecdysozoa</taxon>
        <taxon>Arthropoda</taxon>
        <taxon>Crustacea</taxon>
        <taxon>Multicrustacea</taxon>
        <taxon>Malacostraca</taxon>
        <taxon>Eumalacostraca</taxon>
        <taxon>Eucarida</taxon>
        <taxon>Decapoda</taxon>
        <taxon>Pleocyemata</taxon>
        <taxon>Brachyura</taxon>
        <taxon>Eubrachyura</taxon>
        <taxon>Portunoidea</taxon>
        <taxon>Portunidae</taxon>
        <taxon>Portuninae</taxon>
        <taxon>Portunus</taxon>
    </lineage>
</organism>
<accession>A0A5B7JIW5</accession>
<proteinExistence type="predicted"/>
<gene>
    <name evidence="1" type="primary">Lrrc47</name>
    <name evidence="1" type="ORF">E2C01_091374</name>
</gene>
<dbReference type="Proteomes" id="UP000324222">
    <property type="component" value="Unassembled WGS sequence"/>
</dbReference>
<dbReference type="AlphaFoldDB" id="A0A5B7JIW5"/>
<dbReference type="EMBL" id="VSRR010104766">
    <property type="protein sequence ID" value="MPC96132.1"/>
    <property type="molecule type" value="Genomic_DNA"/>
</dbReference>
<dbReference type="OrthoDB" id="67933at2759"/>
<evidence type="ECO:0000313" key="1">
    <source>
        <dbReference type="EMBL" id="MPC96132.1"/>
    </source>
</evidence>
<evidence type="ECO:0000313" key="2">
    <source>
        <dbReference type="Proteomes" id="UP000324222"/>
    </source>
</evidence>
<comment type="caution">
    <text evidence="1">The sequence shown here is derived from an EMBL/GenBank/DDBJ whole genome shotgun (WGS) entry which is preliminary data.</text>
</comment>
<sequence>MVATVATHDLSKVHAPLYYTAHAPKEMHIHPLGRGKEISAWELYGSLQHEAEAQRKQQKRNVAGLHRMM</sequence>
<dbReference type="InterPro" id="IPR020825">
    <property type="entry name" value="Phe-tRNA_synthase-like_B3/B4"/>
</dbReference>
<name>A0A5B7JIW5_PORTR</name>
<dbReference type="Gene3D" id="3.50.40.10">
    <property type="entry name" value="Phenylalanyl-trna Synthetase, Chain B, domain 3"/>
    <property type="match status" value="1"/>
</dbReference>
<keyword evidence="2" id="KW-1185">Reference proteome</keyword>
<protein>
    <submittedName>
        <fullName evidence="1">Leucine-rich repeat-containing protein 47</fullName>
    </submittedName>
</protein>